<protein>
    <submittedName>
        <fullName evidence="1">Uncharacterized protein</fullName>
    </submittedName>
</protein>
<comment type="caution">
    <text evidence="1">The sequence shown here is derived from an EMBL/GenBank/DDBJ whole genome shotgun (WGS) entry which is preliminary data.</text>
</comment>
<sequence>MVHHISASASLQGLPKSHTNLRTGLGHQKLSSIDFPGLDCRAMFIIYVPGHLIHNQYLTYSPSLTGHPGSHSGFKYEFVVIAPTCQLLIVCDTHCEGF</sequence>
<dbReference type="EMBL" id="JBBHLL010000354">
    <property type="protein sequence ID" value="KAK7805069.1"/>
    <property type="molecule type" value="Genomic_DNA"/>
</dbReference>
<keyword evidence="2" id="KW-1185">Reference proteome</keyword>
<evidence type="ECO:0000313" key="1">
    <source>
        <dbReference type="EMBL" id="KAK7805069.1"/>
    </source>
</evidence>
<accession>A0AAW0HSK5</accession>
<proteinExistence type="predicted"/>
<name>A0AAW0HSK5_MYOGA</name>
<organism evidence="1 2">
    <name type="scientific">Myodes glareolus</name>
    <name type="common">Bank vole</name>
    <name type="synonym">Clethrionomys glareolus</name>
    <dbReference type="NCBI Taxonomy" id="447135"/>
    <lineage>
        <taxon>Eukaryota</taxon>
        <taxon>Metazoa</taxon>
        <taxon>Chordata</taxon>
        <taxon>Craniata</taxon>
        <taxon>Vertebrata</taxon>
        <taxon>Euteleostomi</taxon>
        <taxon>Mammalia</taxon>
        <taxon>Eutheria</taxon>
        <taxon>Euarchontoglires</taxon>
        <taxon>Glires</taxon>
        <taxon>Rodentia</taxon>
        <taxon>Myomorpha</taxon>
        <taxon>Muroidea</taxon>
        <taxon>Cricetidae</taxon>
        <taxon>Arvicolinae</taxon>
        <taxon>Myodes</taxon>
    </lineage>
</organism>
<dbReference type="AlphaFoldDB" id="A0AAW0HSK5"/>
<dbReference type="Proteomes" id="UP001488838">
    <property type="component" value="Unassembled WGS sequence"/>
</dbReference>
<evidence type="ECO:0000313" key="2">
    <source>
        <dbReference type="Proteomes" id="UP001488838"/>
    </source>
</evidence>
<gene>
    <name evidence="1" type="ORF">U0070_006475</name>
</gene>
<reference evidence="1 2" key="1">
    <citation type="journal article" date="2023" name="bioRxiv">
        <title>Conserved and derived expression patterns and positive selection on dental genes reveal complex evolutionary context of ever-growing rodent molars.</title>
        <authorList>
            <person name="Calamari Z.T."/>
            <person name="Song A."/>
            <person name="Cohen E."/>
            <person name="Akter M."/>
            <person name="Roy R.D."/>
            <person name="Hallikas O."/>
            <person name="Christensen M.M."/>
            <person name="Li P."/>
            <person name="Marangoni P."/>
            <person name="Jernvall J."/>
            <person name="Klein O.D."/>
        </authorList>
    </citation>
    <scope>NUCLEOTIDE SEQUENCE [LARGE SCALE GENOMIC DNA]</scope>
    <source>
        <strain evidence="1">V071</strain>
    </source>
</reference>